<dbReference type="SUPFAM" id="SSF54909">
    <property type="entry name" value="Dimeric alpha+beta barrel"/>
    <property type="match status" value="1"/>
</dbReference>
<dbReference type="Proteomes" id="UP000604475">
    <property type="component" value="Unassembled WGS sequence"/>
</dbReference>
<gene>
    <name evidence="2" type="ORF">I7412_36035</name>
</gene>
<evidence type="ECO:0000313" key="2">
    <source>
        <dbReference type="EMBL" id="MBL7632474.1"/>
    </source>
</evidence>
<keyword evidence="3" id="KW-1185">Reference proteome</keyword>
<organism evidence="2 3">
    <name type="scientific">Frankia nepalensis</name>
    <dbReference type="NCBI Taxonomy" id="1836974"/>
    <lineage>
        <taxon>Bacteria</taxon>
        <taxon>Bacillati</taxon>
        <taxon>Actinomycetota</taxon>
        <taxon>Actinomycetes</taxon>
        <taxon>Frankiales</taxon>
        <taxon>Frankiaceae</taxon>
        <taxon>Frankia</taxon>
    </lineage>
</organism>
<name>A0A937UR43_9ACTN</name>
<dbReference type="Gene3D" id="3.30.70.100">
    <property type="match status" value="1"/>
</dbReference>
<proteinExistence type="predicted"/>
<comment type="caution">
    <text evidence="2">The sequence shown here is derived from an EMBL/GenBank/DDBJ whole genome shotgun (WGS) entry which is preliminary data.</text>
</comment>
<dbReference type="EMBL" id="JAEACQ010000329">
    <property type="protein sequence ID" value="MBL7632474.1"/>
    <property type="molecule type" value="Genomic_DNA"/>
</dbReference>
<dbReference type="Pfam" id="PF07110">
    <property type="entry name" value="EthD"/>
    <property type="match status" value="1"/>
</dbReference>
<dbReference type="AlphaFoldDB" id="A0A937UR43"/>
<dbReference type="RefSeq" id="WP_203007460.1">
    <property type="nucleotide sequence ID" value="NZ_JADWYW010000775.1"/>
</dbReference>
<feature type="domain" description="EthD" evidence="1">
    <location>
        <begin position="11"/>
        <end position="102"/>
    </location>
</feature>
<dbReference type="InterPro" id="IPR011008">
    <property type="entry name" value="Dimeric_a/b-barrel"/>
</dbReference>
<accession>A0A937UR43</accession>
<evidence type="ECO:0000313" key="3">
    <source>
        <dbReference type="Proteomes" id="UP000604475"/>
    </source>
</evidence>
<dbReference type="GO" id="GO:0016491">
    <property type="term" value="F:oxidoreductase activity"/>
    <property type="evidence" value="ECO:0007669"/>
    <property type="project" value="InterPro"/>
</dbReference>
<reference evidence="2" key="1">
    <citation type="submission" date="2020-12" db="EMBL/GenBank/DDBJ databases">
        <title>Genomic characterization of non-nitrogen-fixing Frankia strains.</title>
        <authorList>
            <person name="Carlos-Shanley C."/>
            <person name="Guerra T."/>
            <person name="Hahn D."/>
        </authorList>
    </citation>
    <scope>NUCLEOTIDE SEQUENCE</scope>
    <source>
        <strain evidence="2">CN6</strain>
    </source>
</reference>
<evidence type="ECO:0000259" key="1">
    <source>
        <dbReference type="Pfam" id="PF07110"/>
    </source>
</evidence>
<dbReference type="InterPro" id="IPR009799">
    <property type="entry name" value="EthD_dom"/>
</dbReference>
<sequence>MIKIIAMIKRRPGLTRDEFREYYEHRHAPLFHRAIPAEVADAIVHYAQNHAVTLGRGTTETAYDCVTEIGFGDRAGLAIWNRWYLGDEGRVLRDDEENFMDKGKRLVLVTEVRDIGVVR</sequence>
<protein>
    <submittedName>
        <fullName evidence="2">EthD domain-containing protein</fullName>
    </submittedName>
</protein>